<evidence type="ECO:0000313" key="3">
    <source>
        <dbReference type="Proteomes" id="UP001189429"/>
    </source>
</evidence>
<evidence type="ECO:0000256" key="1">
    <source>
        <dbReference type="SAM" id="MobiDB-lite"/>
    </source>
</evidence>
<dbReference type="EMBL" id="CAUYUJ010000449">
    <property type="protein sequence ID" value="CAK0790609.1"/>
    <property type="molecule type" value="Genomic_DNA"/>
</dbReference>
<name>A0ABN9PCM6_9DINO</name>
<keyword evidence="3" id="KW-1185">Reference proteome</keyword>
<organism evidence="2 3">
    <name type="scientific">Prorocentrum cordatum</name>
    <dbReference type="NCBI Taxonomy" id="2364126"/>
    <lineage>
        <taxon>Eukaryota</taxon>
        <taxon>Sar</taxon>
        <taxon>Alveolata</taxon>
        <taxon>Dinophyceae</taxon>
        <taxon>Prorocentrales</taxon>
        <taxon>Prorocentraceae</taxon>
        <taxon>Prorocentrum</taxon>
    </lineage>
</organism>
<comment type="caution">
    <text evidence="2">The sequence shown here is derived from an EMBL/GenBank/DDBJ whole genome shotgun (WGS) entry which is preliminary data.</text>
</comment>
<feature type="region of interest" description="Disordered" evidence="1">
    <location>
        <begin position="301"/>
        <end position="323"/>
    </location>
</feature>
<reference evidence="2" key="1">
    <citation type="submission" date="2023-10" db="EMBL/GenBank/DDBJ databases">
        <authorList>
            <person name="Chen Y."/>
            <person name="Shah S."/>
            <person name="Dougan E. K."/>
            <person name="Thang M."/>
            <person name="Chan C."/>
        </authorList>
    </citation>
    <scope>NUCLEOTIDE SEQUENCE [LARGE SCALE GENOMIC DNA]</scope>
</reference>
<evidence type="ECO:0008006" key="4">
    <source>
        <dbReference type="Google" id="ProtNLM"/>
    </source>
</evidence>
<sequence>AGLVGLLHDVGQALTTAFVVRASVADCPDCRCSPALHCPPLQCTCPSGEGTLAAAAIPGCHGAQLAWVASLSLLLGGVLGAATVSWAGRPRSRAPAGPIAAPVEVDRSPGGGDLAYLALEQAKVFRRYRVGGPALYHERLDVYRSGYEMTPDYDDYGETTNPDADVMEIHFVHGQGGRAGVVPANRVYGFCRLLTAAVVWSALRRGAASGYGPLPDGPFLLALSALNCAGAPAGSVSLADPSIVVPPLVGVAGRCPAPAAPGELALPGAAPPAPPVAAATPAPAAAVPAAVALAPGAAAAPAGRAPAEPDTVAAAPHPSGEPAPGWHWVAAEDVDGSVSFGAEVAVGVPGGATLVGRAGRRGLLALAGGGGASAVLLRDSEIAWFTQECRGSDACTLEIPPDAGQSGGSSREWREVVQLCREEAVPRFAVAPPRTAQWCAKFQVKKGGLALHQEMWKSKRRLNPTDFRVDMHETLSKMIETMGSADHLDVYNLARAVLGYRKLRLVEHYWDDMCAEQQQQHNMKMPLEEAFAFKGGSRSPSMVCPELLDLVSNELELIHSIKKNARKLREEQKASEGGRVVGGSDDRMQRSFLPLPVPDWCRAQAAPGGSGGRAARRRRANRTLQGELVTELVVALNQLDAGSDDPPRCAGQGPNRMQQLCLEHLADSCAAMGSIPPDLSTEVALQELQVGAGYSDGEPVTVAPFARDLVSLPAVGGAPVPLSQLLGADGPDIVRGFITSKVLPIQSAEMRDGGMLEFRVDEGDFEEVGLFTVWKKDGRQRLVIDCRGSNFRFAEPDKTSLASGGSFSSIELAPGEVLWTAGVDIADAFYNMGLPPELRHLFALPRFRAAQLGVRELGGRPVPGRAWVRPCLAVLPMGWTHALDFCQKVHRNILLQKGGFDSVPELVDGMPAPHIQDGAYTAYVDNFISFGVDPDRPAALLRVYASDASEEGRGVCQKEADLGAIRGAGRYGERWRFRRGTASRPRDCLFEQSDPPSADTAKVEPIADSVVSPNVEHVVSPEEAVEDPEGNLWNVPEVEEKLHGGRWQVVSSGGWARSEKIIVCEGRAFVHSLRHALRDSKSFGKRILFLCDNMGLVCAMEKGRSSAGGVLRVARQWGAWCLAGAVQASVRWIPSERNVADAPSRRHIPLGVWIDNGAADSAEGIEQRAVRDAGRSSQQADCRSAGLELAELAVREPAVGVLRGARRAVAAQSRQVLRTLPPPAARSRRMARAARREQGAAAAARRAALGGPGSLLQRASVAPKTVGQYDGLWQDIFREWLRWRAVCSLQSAPSDDETDFVVASWMDQEISFGELAQGGTKELAAVSYFRTQFARSGGLSLPRPAQAVKGWKRLASGRARLPLPWEVVALIALEMLLTGFWAMAAWTVATVHCCFRPSELQRFIAEMLVPPVPGAHAANRAIVLHPSEEEISGRTGQFDKKEGHAGEQLQRRPL</sequence>
<dbReference type="InterPro" id="IPR043502">
    <property type="entry name" value="DNA/RNA_pol_sf"/>
</dbReference>
<feature type="region of interest" description="Disordered" evidence="1">
    <location>
        <begin position="1431"/>
        <end position="1454"/>
    </location>
</feature>
<accession>A0ABN9PCM6</accession>
<feature type="non-terminal residue" evidence="2">
    <location>
        <position position="1454"/>
    </location>
</feature>
<protein>
    <recommendedName>
        <fullName evidence="4">Inositol oxygenase</fullName>
    </recommendedName>
</protein>
<dbReference type="SUPFAM" id="SSF56672">
    <property type="entry name" value="DNA/RNA polymerases"/>
    <property type="match status" value="1"/>
</dbReference>
<feature type="compositionally biased region" description="Basic and acidic residues" evidence="1">
    <location>
        <begin position="1431"/>
        <end position="1445"/>
    </location>
</feature>
<gene>
    <name evidence="2" type="ORF">PCOR1329_LOCUS1855</name>
</gene>
<dbReference type="Proteomes" id="UP001189429">
    <property type="component" value="Unassembled WGS sequence"/>
</dbReference>
<proteinExistence type="predicted"/>
<evidence type="ECO:0000313" key="2">
    <source>
        <dbReference type="EMBL" id="CAK0790609.1"/>
    </source>
</evidence>
<feature type="non-terminal residue" evidence="2">
    <location>
        <position position="1"/>
    </location>
</feature>